<dbReference type="RefSeq" id="WP_007800157.1">
    <property type="nucleotide sequence ID" value="NZ_DS022276.1"/>
</dbReference>
<accession>Q0FI96</accession>
<dbReference type="HOGENOM" id="CLU_2452863_0_0_5"/>
<dbReference type="Proteomes" id="UP000006230">
    <property type="component" value="Unassembled WGS sequence"/>
</dbReference>
<name>Q0FI96_SALBH</name>
<sequence>MRGAPGPRARLVTTATAVVLFRGGMDLCPDLLARLDAVLRSIGGAPDDDLHEVAGAGRALCDARLDGDVAAFDDAKMRLWRELARYWAGRAIRSFDEVGKA</sequence>
<dbReference type="STRING" id="314265.R2601_23915"/>
<organism evidence="1 2">
    <name type="scientific">Salipiger bermudensis (strain DSM 26914 / JCM 13377 / KCTC 12554 / HTCC2601)</name>
    <name type="common">Pelagibaca bermudensis</name>
    <dbReference type="NCBI Taxonomy" id="314265"/>
    <lineage>
        <taxon>Bacteria</taxon>
        <taxon>Pseudomonadati</taxon>
        <taxon>Pseudomonadota</taxon>
        <taxon>Alphaproteobacteria</taxon>
        <taxon>Rhodobacterales</taxon>
        <taxon>Roseobacteraceae</taxon>
        <taxon>Salipiger</taxon>
    </lineage>
</organism>
<proteinExistence type="predicted"/>
<evidence type="ECO:0000313" key="2">
    <source>
        <dbReference type="Proteomes" id="UP000006230"/>
    </source>
</evidence>
<dbReference type="EMBL" id="AATQ01000061">
    <property type="protein sequence ID" value="EAU43920.1"/>
    <property type="molecule type" value="Genomic_DNA"/>
</dbReference>
<protein>
    <submittedName>
        <fullName evidence="1">Uncharacterized protein</fullName>
    </submittedName>
</protein>
<reference evidence="1 2" key="1">
    <citation type="journal article" date="2010" name="J. Bacteriol.">
        <title>Genome sequences of Pelagibaca bermudensis HTCC2601T and Maritimibacter alkaliphilus HTCC2654T, the type strains of two marine Roseobacter genera.</title>
        <authorList>
            <person name="Thrash J.C."/>
            <person name="Cho J.C."/>
            <person name="Ferriera S."/>
            <person name="Johnson J."/>
            <person name="Vergin K.L."/>
            <person name="Giovannoni S.J."/>
        </authorList>
    </citation>
    <scope>NUCLEOTIDE SEQUENCE [LARGE SCALE GENOMIC DNA]</scope>
    <source>
        <strain evidence="2">DSM 26914 / JCM 13377 / KCTC 12554 / HTCC2601</strain>
    </source>
</reference>
<dbReference type="eggNOG" id="ENOG502ZT23">
    <property type="taxonomic scope" value="Bacteria"/>
</dbReference>
<comment type="caution">
    <text evidence="1">The sequence shown here is derived from an EMBL/GenBank/DDBJ whole genome shotgun (WGS) entry which is preliminary data.</text>
</comment>
<dbReference type="AlphaFoldDB" id="Q0FI96"/>
<gene>
    <name evidence="1" type="ORF">R2601_23915</name>
</gene>
<keyword evidence="2" id="KW-1185">Reference proteome</keyword>
<evidence type="ECO:0000313" key="1">
    <source>
        <dbReference type="EMBL" id="EAU43920.1"/>
    </source>
</evidence>